<feature type="transmembrane region" description="Helical" evidence="7">
    <location>
        <begin position="154"/>
        <end position="171"/>
    </location>
</feature>
<dbReference type="PANTHER" id="PTHR43370:SF1">
    <property type="entry name" value="GUANOSINE ABC TRANSPORTER PERMEASE PROTEIN NUPQ"/>
    <property type="match status" value="1"/>
</dbReference>
<keyword evidence="5 7" id="KW-0472">Membrane</keyword>
<dbReference type="EMBL" id="JAQQAL010000044">
    <property type="protein sequence ID" value="MDC7228264.1"/>
    <property type="molecule type" value="Genomic_DNA"/>
</dbReference>
<keyword evidence="2" id="KW-1003">Cell membrane</keyword>
<feature type="transmembrane region" description="Helical" evidence="7">
    <location>
        <begin position="12"/>
        <end position="35"/>
    </location>
</feature>
<dbReference type="InterPro" id="IPR001851">
    <property type="entry name" value="ABC_transp_permease"/>
</dbReference>
<keyword evidence="4 7" id="KW-1133">Transmembrane helix</keyword>
<evidence type="ECO:0000256" key="5">
    <source>
        <dbReference type="ARBA" id="ARBA00023136"/>
    </source>
</evidence>
<evidence type="ECO:0000256" key="4">
    <source>
        <dbReference type="ARBA" id="ARBA00022989"/>
    </source>
</evidence>
<feature type="transmembrane region" description="Helical" evidence="7">
    <location>
        <begin position="202"/>
        <end position="225"/>
    </location>
</feature>
<feature type="transmembrane region" description="Helical" evidence="7">
    <location>
        <begin position="231"/>
        <end position="250"/>
    </location>
</feature>
<dbReference type="PANTHER" id="PTHR43370">
    <property type="entry name" value="SUGAR ABC TRANSPORTER INTEGRAL MEMBRANE PROTEIN-RELATED"/>
    <property type="match status" value="1"/>
</dbReference>
<keyword evidence="3 7" id="KW-0812">Transmembrane</keyword>
<evidence type="ECO:0000256" key="1">
    <source>
        <dbReference type="ARBA" id="ARBA00004651"/>
    </source>
</evidence>
<reference evidence="8 9" key="1">
    <citation type="submission" date="2022-12" db="EMBL/GenBank/DDBJ databases">
        <title>Metagenome assembled genome from gulf of manar.</title>
        <authorList>
            <person name="Kohli P."/>
            <person name="Pk S."/>
            <person name="Venkata Ramana C."/>
            <person name="Sasikala C."/>
        </authorList>
    </citation>
    <scope>NUCLEOTIDE SEQUENCE [LARGE SCALE GENOMIC DNA]</scope>
    <source>
        <strain evidence="8">JB008</strain>
    </source>
</reference>
<evidence type="ECO:0000313" key="8">
    <source>
        <dbReference type="EMBL" id="MDC7228264.1"/>
    </source>
</evidence>
<feature type="transmembrane region" description="Helical" evidence="7">
    <location>
        <begin position="67"/>
        <end position="88"/>
    </location>
</feature>
<comment type="caution">
    <text evidence="8">The sequence shown here is derived from an EMBL/GenBank/DDBJ whole genome shotgun (WGS) entry which is preliminary data.</text>
</comment>
<sequence>MNELFSSIFSVNFGYAILRVMTPLLFPAMGIAVSTMAGSQNIAMEGAMLIAAFFGVIVGAFSGSLWLALLAGIAAAVLLCMILGYFHLKLKADIFLSAVALNMFSSGITVFLLFMITGDKGSTSSLPSPVFPSIDIPLVEKIPVIGDIISGHNILTYVALVSVFLFYLLMFKTPLGLRIRAVGQNPDAAESVGINVNRTKMYALMLSGLFAALGGLYLSMGYVSWFSKDMTAGRGFIAIAAATLGGMMPLGTMISSLFFALVSAVAIYIASLNIPSELIQLIPYLITVVALAVFSGRALKGRREKIAAEDAGGTESVQEKNNTGDN</sequence>
<evidence type="ECO:0000256" key="6">
    <source>
        <dbReference type="SAM" id="MobiDB-lite"/>
    </source>
</evidence>
<evidence type="ECO:0000256" key="7">
    <source>
        <dbReference type="SAM" id="Phobius"/>
    </source>
</evidence>
<feature type="transmembrane region" description="Helical" evidence="7">
    <location>
        <begin position="42"/>
        <end position="61"/>
    </location>
</feature>
<dbReference type="GO" id="GO:0005886">
    <property type="term" value="C:plasma membrane"/>
    <property type="evidence" value="ECO:0007669"/>
    <property type="project" value="UniProtKB-SubCell"/>
</dbReference>
<dbReference type="AlphaFoldDB" id="A0AAJ1IHH8"/>
<feature type="transmembrane region" description="Helical" evidence="7">
    <location>
        <begin position="95"/>
        <end position="116"/>
    </location>
</feature>
<protein>
    <submittedName>
        <fullName evidence="8">ABC transporter permease</fullName>
    </submittedName>
</protein>
<feature type="compositionally biased region" description="Polar residues" evidence="6">
    <location>
        <begin position="315"/>
        <end position="326"/>
    </location>
</feature>
<evidence type="ECO:0000256" key="2">
    <source>
        <dbReference type="ARBA" id="ARBA00022475"/>
    </source>
</evidence>
<dbReference type="GO" id="GO:0022857">
    <property type="term" value="F:transmembrane transporter activity"/>
    <property type="evidence" value="ECO:0007669"/>
    <property type="project" value="InterPro"/>
</dbReference>
<dbReference type="CDD" id="cd06580">
    <property type="entry name" value="TM_PBP1_transp_TpRbsC_like"/>
    <property type="match status" value="1"/>
</dbReference>
<feature type="region of interest" description="Disordered" evidence="6">
    <location>
        <begin position="306"/>
        <end position="326"/>
    </location>
</feature>
<comment type="subcellular location">
    <subcellularLocation>
        <location evidence="1">Cell membrane</location>
        <topology evidence="1">Multi-pass membrane protein</topology>
    </subcellularLocation>
</comment>
<feature type="transmembrane region" description="Helical" evidence="7">
    <location>
        <begin position="281"/>
        <end position="299"/>
    </location>
</feature>
<evidence type="ECO:0000313" key="9">
    <source>
        <dbReference type="Proteomes" id="UP001221217"/>
    </source>
</evidence>
<accession>A0AAJ1IHH8</accession>
<proteinExistence type="predicted"/>
<feature type="transmembrane region" description="Helical" evidence="7">
    <location>
        <begin position="257"/>
        <end position="275"/>
    </location>
</feature>
<dbReference type="Pfam" id="PF02653">
    <property type="entry name" value="BPD_transp_2"/>
    <property type="match status" value="1"/>
</dbReference>
<dbReference type="Proteomes" id="UP001221217">
    <property type="component" value="Unassembled WGS sequence"/>
</dbReference>
<organism evidence="8 9">
    <name type="scientific">Candidatus Thalassospirochaeta sargassi</name>
    <dbReference type="NCBI Taxonomy" id="3119039"/>
    <lineage>
        <taxon>Bacteria</taxon>
        <taxon>Pseudomonadati</taxon>
        <taxon>Spirochaetota</taxon>
        <taxon>Spirochaetia</taxon>
        <taxon>Spirochaetales</taxon>
        <taxon>Spirochaetaceae</taxon>
        <taxon>Candidatus Thalassospirochaeta</taxon>
    </lineage>
</organism>
<gene>
    <name evidence="8" type="ORF">PQJ61_15995</name>
</gene>
<name>A0AAJ1IHH8_9SPIO</name>
<evidence type="ECO:0000256" key="3">
    <source>
        <dbReference type="ARBA" id="ARBA00022692"/>
    </source>
</evidence>